<dbReference type="GO" id="GO:0031124">
    <property type="term" value="P:mRNA 3'-end processing"/>
    <property type="evidence" value="ECO:0007669"/>
    <property type="project" value="UniProtKB-UniRule"/>
</dbReference>
<dbReference type="PANTHER" id="PTHR23102:SF24">
    <property type="entry name" value="CLEAVAGE AND POLYADENYLATION SPECIFICITY FACTOR SUBUNIT 4"/>
    <property type="match status" value="1"/>
</dbReference>
<dbReference type="OMA" id="SKECLWY"/>
<keyword evidence="4 10" id="KW-0479">Metal-binding</keyword>
<dbReference type="VEuPathDB" id="MicrosporidiaDB:SLOPH_1665"/>
<dbReference type="HOGENOM" id="CLU_024513_2_1_1"/>
<dbReference type="Gene3D" id="4.10.1000.10">
    <property type="entry name" value="Zinc finger, CCCH-type"/>
    <property type="match status" value="2"/>
</dbReference>
<dbReference type="EMBL" id="ATCN01000469">
    <property type="protein sequence ID" value="EPR78956.1"/>
    <property type="molecule type" value="Genomic_DNA"/>
</dbReference>
<dbReference type="SUPFAM" id="SSF90229">
    <property type="entry name" value="CCCH zinc finger"/>
    <property type="match status" value="1"/>
</dbReference>
<keyword evidence="3 11" id="KW-0507">mRNA processing</keyword>
<feature type="domain" description="C3H1-type" evidence="12">
    <location>
        <begin position="74"/>
        <end position="101"/>
    </location>
</feature>
<feature type="domain" description="C3H1-type" evidence="12">
    <location>
        <begin position="102"/>
        <end position="129"/>
    </location>
</feature>
<keyword evidence="8 11" id="KW-0694">RNA-binding</keyword>
<evidence type="ECO:0000256" key="7">
    <source>
        <dbReference type="ARBA" id="ARBA00022833"/>
    </source>
</evidence>
<evidence type="ECO:0000256" key="10">
    <source>
        <dbReference type="PROSITE-ProRule" id="PRU00723"/>
    </source>
</evidence>
<comment type="subcellular location">
    <subcellularLocation>
        <location evidence="1 11">Nucleus</location>
    </subcellularLocation>
</comment>
<evidence type="ECO:0000256" key="1">
    <source>
        <dbReference type="ARBA" id="ARBA00004123"/>
    </source>
</evidence>
<dbReference type="OrthoDB" id="1914176at2759"/>
<evidence type="ECO:0000256" key="2">
    <source>
        <dbReference type="ARBA" id="ARBA00008907"/>
    </source>
</evidence>
<keyword evidence="14" id="KW-1185">Reference proteome</keyword>
<dbReference type="PROSITE" id="PS50103">
    <property type="entry name" value="ZF_C3H1"/>
    <property type="match status" value="4"/>
</dbReference>
<feature type="domain" description="C3H1-type" evidence="12">
    <location>
        <begin position="46"/>
        <end position="73"/>
    </location>
</feature>
<evidence type="ECO:0000259" key="12">
    <source>
        <dbReference type="PROSITE" id="PS50103"/>
    </source>
</evidence>
<reference evidence="14" key="1">
    <citation type="journal article" date="2013" name="PLoS Genet.">
        <title>The genome of Spraguea lophii and the basis of host-microsporidian interactions.</title>
        <authorList>
            <person name="Campbell S.E."/>
            <person name="Williams T.A."/>
            <person name="Yousuf A."/>
            <person name="Soanes D.M."/>
            <person name="Paszkiewicz K.H."/>
            <person name="Williams B.A.P."/>
        </authorList>
    </citation>
    <scope>NUCLEOTIDE SEQUENCE [LARGE SCALE GENOMIC DNA]</scope>
    <source>
        <strain evidence="14">42_110</strain>
    </source>
</reference>
<sequence>MREPVFDFEEFIKNTRKLVEEDNIYCEPYQKNQCFKKDCSKFHIKLEKAVICKHWLRGLCKKGRQCEFLHEYNLKKMPECWFFSKYGECANPECNFLHIDPNSSSKECLWYKRGFCRHGMMCRNRHAKKKICFSYFYGFCIAGSSCDFGHPKHEIPDQMQQRVVQEKDIIPKPRKVFK</sequence>
<dbReference type="InterPro" id="IPR045348">
    <property type="entry name" value="CPSF4/Yth1"/>
</dbReference>
<dbReference type="FunFam" id="4.10.1000.10:FF:000012">
    <property type="entry name" value="cleavage and polyadenylation specificity factor subunit 4"/>
    <property type="match status" value="1"/>
</dbReference>
<feature type="zinc finger region" description="C3H1-type" evidence="10">
    <location>
        <begin position="131"/>
        <end position="153"/>
    </location>
</feature>
<feature type="zinc finger region" description="C3H1-type" evidence="10">
    <location>
        <begin position="46"/>
        <end position="73"/>
    </location>
</feature>
<evidence type="ECO:0000313" key="13">
    <source>
        <dbReference type="EMBL" id="EPR78956.1"/>
    </source>
</evidence>
<keyword evidence="7 10" id="KW-0862">Zinc</keyword>
<feature type="domain" description="C3H1-type" evidence="12">
    <location>
        <begin position="131"/>
        <end position="153"/>
    </location>
</feature>
<comment type="caution">
    <text evidence="13">The sequence shown here is derived from an EMBL/GenBank/DDBJ whole genome shotgun (WGS) entry which is preliminary data.</text>
</comment>
<dbReference type="PANTHER" id="PTHR23102">
    <property type="entry name" value="CLEAVAGE AND POLYADENYLATION SPECIFICITY FACTOR SUBUNIT 4-RELATED"/>
    <property type="match status" value="1"/>
</dbReference>
<dbReference type="GO" id="GO:0005634">
    <property type="term" value="C:nucleus"/>
    <property type="evidence" value="ECO:0007669"/>
    <property type="project" value="UniProtKB-SubCell"/>
</dbReference>
<organism evidence="13 14">
    <name type="scientific">Spraguea lophii (strain 42_110)</name>
    <name type="common">Microsporidian parasite</name>
    <dbReference type="NCBI Taxonomy" id="1358809"/>
    <lineage>
        <taxon>Eukaryota</taxon>
        <taxon>Fungi</taxon>
        <taxon>Fungi incertae sedis</taxon>
        <taxon>Microsporidia</taxon>
        <taxon>Spragueidae</taxon>
        <taxon>Spraguea</taxon>
    </lineage>
</organism>
<comment type="function">
    <text evidence="11">Component of the cleavage factor I (CF I) involved in pre-mRNA 3'-end processing.</text>
</comment>
<dbReference type="GO" id="GO:0003723">
    <property type="term" value="F:RNA binding"/>
    <property type="evidence" value="ECO:0007669"/>
    <property type="project" value="UniProtKB-UniRule"/>
</dbReference>
<dbReference type="AlphaFoldDB" id="S7W802"/>
<evidence type="ECO:0000256" key="5">
    <source>
        <dbReference type="ARBA" id="ARBA00022737"/>
    </source>
</evidence>
<dbReference type="Proteomes" id="UP000014978">
    <property type="component" value="Unassembled WGS sequence"/>
</dbReference>
<feature type="zinc finger region" description="C3H1-type" evidence="10">
    <location>
        <begin position="74"/>
        <end position="101"/>
    </location>
</feature>
<keyword evidence="9 11" id="KW-0539">Nucleus</keyword>
<keyword evidence="6 10" id="KW-0863">Zinc-finger</keyword>
<evidence type="ECO:0000256" key="11">
    <source>
        <dbReference type="RuleBase" id="RU369008"/>
    </source>
</evidence>
<dbReference type="InterPro" id="IPR000571">
    <property type="entry name" value="Znf_CCCH"/>
</dbReference>
<dbReference type="GO" id="GO:0008270">
    <property type="term" value="F:zinc ion binding"/>
    <property type="evidence" value="ECO:0007669"/>
    <property type="project" value="UniProtKB-KW"/>
</dbReference>
<accession>S7W802</accession>
<proteinExistence type="inferred from homology"/>
<gene>
    <name evidence="13" type="ORF">SLOPH_1665</name>
</gene>
<keyword evidence="5 11" id="KW-0677">Repeat</keyword>
<name>S7W802_SPRLO</name>
<evidence type="ECO:0000313" key="14">
    <source>
        <dbReference type="Proteomes" id="UP000014978"/>
    </source>
</evidence>
<feature type="zinc finger region" description="C3H1-type" evidence="10">
    <location>
        <begin position="102"/>
        <end position="129"/>
    </location>
</feature>
<evidence type="ECO:0000256" key="8">
    <source>
        <dbReference type="ARBA" id="ARBA00022884"/>
    </source>
</evidence>
<dbReference type="InterPro" id="IPR036855">
    <property type="entry name" value="Znf_CCCH_sf"/>
</dbReference>
<dbReference type="STRING" id="1358809.S7W802"/>
<dbReference type="Pfam" id="PF00642">
    <property type="entry name" value="zf-CCCH"/>
    <property type="match status" value="1"/>
</dbReference>
<evidence type="ECO:0000256" key="9">
    <source>
        <dbReference type="ARBA" id="ARBA00023242"/>
    </source>
</evidence>
<comment type="similarity">
    <text evidence="2 11">Belongs to the CPSF4/YTH1 family.</text>
</comment>
<evidence type="ECO:0000256" key="3">
    <source>
        <dbReference type="ARBA" id="ARBA00022664"/>
    </source>
</evidence>
<evidence type="ECO:0000256" key="6">
    <source>
        <dbReference type="ARBA" id="ARBA00022771"/>
    </source>
</evidence>
<dbReference type="SMART" id="SM00356">
    <property type="entry name" value="ZnF_C3H1"/>
    <property type="match status" value="4"/>
</dbReference>
<protein>
    <recommendedName>
        <fullName evidence="11">mRNA 3'-end-processing protein</fullName>
    </recommendedName>
</protein>
<evidence type="ECO:0000256" key="4">
    <source>
        <dbReference type="ARBA" id="ARBA00022723"/>
    </source>
</evidence>
<dbReference type="InParanoid" id="S7W802"/>